<keyword evidence="2" id="KW-1185">Reference proteome</keyword>
<name>A0A1S8WSG7_OPIVI</name>
<evidence type="ECO:0000313" key="2">
    <source>
        <dbReference type="Proteomes" id="UP000243686"/>
    </source>
</evidence>
<accession>A0A1S8WSG7</accession>
<proteinExistence type="predicted"/>
<dbReference type="Proteomes" id="UP000243686">
    <property type="component" value="Unassembled WGS sequence"/>
</dbReference>
<sequence length="38" mass="4116">MLTYSIIVPQHHESEGTSLTLSAKLQFNQVSGGRALSN</sequence>
<evidence type="ECO:0000313" key="1">
    <source>
        <dbReference type="EMBL" id="OON17460.1"/>
    </source>
</evidence>
<reference evidence="1 2" key="1">
    <citation type="submission" date="2015-03" db="EMBL/GenBank/DDBJ databases">
        <title>Draft genome of the nematode, Opisthorchis viverrini.</title>
        <authorList>
            <person name="Mitreva M."/>
        </authorList>
    </citation>
    <scope>NUCLEOTIDE SEQUENCE [LARGE SCALE GENOMIC DNA]</scope>
    <source>
        <strain evidence="1">Khon Kaen</strain>
    </source>
</reference>
<dbReference type="AlphaFoldDB" id="A0A1S8WSG7"/>
<organism evidence="1 2">
    <name type="scientific">Opisthorchis viverrini</name>
    <name type="common">Southeast Asian liver fluke</name>
    <dbReference type="NCBI Taxonomy" id="6198"/>
    <lineage>
        <taxon>Eukaryota</taxon>
        <taxon>Metazoa</taxon>
        <taxon>Spiralia</taxon>
        <taxon>Lophotrochozoa</taxon>
        <taxon>Platyhelminthes</taxon>
        <taxon>Trematoda</taxon>
        <taxon>Digenea</taxon>
        <taxon>Opisthorchiida</taxon>
        <taxon>Opisthorchiata</taxon>
        <taxon>Opisthorchiidae</taxon>
        <taxon>Opisthorchis</taxon>
    </lineage>
</organism>
<gene>
    <name evidence="1" type="ORF">X801_06701</name>
</gene>
<dbReference type="EMBL" id="KV895328">
    <property type="protein sequence ID" value="OON17460.1"/>
    <property type="molecule type" value="Genomic_DNA"/>
</dbReference>
<protein>
    <submittedName>
        <fullName evidence="1">Uncharacterized protein</fullName>
    </submittedName>
</protein>